<dbReference type="Pfam" id="PF07876">
    <property type="entry name" value="Dabb"/>
    <property type="match status" value="1"/>
</dbReference>
<dbReference type="InterPro" id="IPR011008">
    <property type="entry name" value="Dimeric_a/b-barrel"/>
</dbReference>
<dbReference type="SMART" id="SM00886">
    <property type="entry name" value="Dabb"/>
    <property type="match status" value="1"/>
</dbReference>
<proteinExistence type="predicted"/>
<dbReference type="GO" id="GO:0004497">
    <property type="term" value="F:monooxygenase activity"/>
    <property type="evidence" value="ECO:0007669"/>
    <property type="project" value="UniProtKB-KW"/>
</dbReference>
<reference evidence="2 3" key="1">
    <citation type="submission" date="2023-07" db="EMBL/GenBank/DDBJ databases">
        <title>Sorghum-associated microbial communities from plants grown in Nebraska, USA.</title>
        <authorList>
            <person name="Schachtman D."/>
        </authorList>
    </citation>
    <scope>NUCLEOTIDE SEQUENCE [LARGE SCALE GENOMIC DNA]</scope>
    <source>
        <strain evidence="2 3">BE240</strain>
    </source>
</reference>
<dbReference type="EMBL" id="JAVDWE010000001">
    <property type="protein sequence ID" value="MDR7092573.1"/>
    <property type="molecule type" value="Genomic_DNA"/>
</dbReference>
<name>A0ABU1V5G5_9BURK</name>
<organism evidence="2 3">
    <name type="scientific">Hydrogenophaga laconesensis</name>
    <dbReference type="NCBI Taxonomy" id="1805971"/>
    <lineage>
        <taxon>Bacteria</taxon>
        <taxon>Pseudomonadati</taxon>
        <taxon>Pseudomonadota</taxon>
        <taxon>Betaproteobacteria</taxon>
        <taxon>Burkholderiales</taxon>
        <taxon>Comamonadaceae</taxon>
        <taxon>Hydrogenophaga</taxon>
    </lineage>
</organism>
<feature type="domain" description="Stress-response A/B barrel" evidence="1">
    <location>
        <begin position="2"/>
        <end position="97"/>
    </location>
</feature>
<keyword evidence="3" id="KW-1185">Reference proteome</keyword>
<evidence type="ECO:0000313" key="3">
    <source>
        <dbReference type="Proteomes" id="UP001265550"/>
    </source>
</evidence>
<evidence type="ECO:0000259" key="1">
    <source>
        <dbReference type="PROSITE" id="PS51502"/>
    </source>
</evidence>
<dbReference type="Gene3D" id="3.30.70.100">
    <property type="match status" value="1"/>
</dbReference>
<comment type="caution">
    <text evidence="2">The sequence shown here is derived from an EMBL/GenBank/DDBJ whole genome shotgun (WGS) entry which is preliminary data.</text>
</comment>
<gene>
    <name evidence="2" type="ORF">J2X09_000296</name>
</gene>
<dbReference type="SUPFAM" id="SSF54909">
    <property type="entry name" value="Dimeric alpha+beta barrel"/>
    <property type="match status" value="1"/>
</dbReference>
<dbReference type="RefSeq" id="WP_204731583.1">
    <property type="nucleotide sequence ID" value="NZ_JAVDWE010000001.1"/>
</dbReference>
<dbReference type="InterPro" id="IPR013097">
    <property type="entry name" value="Dabb"/>
</dbReference>
<dbReference type="PANTHER" id="PTHR37832">
    <property type="entry name" value="BLL2683 PROTEIN"/>
    <property type="match status" value="1"/>
</dbReference>
<dbReference type="PROSITE" id="PS51502">
    <property type="entry name" value="S_R_A_B_BARREL"/>
    <property type="match status" value="1"/>
</dbReference>
<dbReference type="Proteomes" id="UP001265550">
    <property type="component" value="Unassembled WGS sequence"/>
</dbReference>
<evidence type="ECO:0000313" key="2">
    <source>
        <dbReference type="EMBL" id="MDR7092573.1"/>
    </source>
</evidence>
<sequence>MIKHIVMWNVQGATAQDRAANAQRVKRAFEGLREQIPGLLRLEIGLDESGVDYACDAVLYTEFDSRESLADYAHHPAHIRVRHELEGVRIARYQVDFETL</sequence>
<dbReference type="PANTHER" id="PTHR37832:SF1">
    <property type="entry name" value="STRESS-RESPONSE A_B BARREL DOMAIN-CONTAINING PROTEIN"/>
    <property type="match status" value="1"/>
</dbReference>
<keyword evidence="2" id="KW-0560">Oxidoreductase</keyword>
<keyword evidence="2" id="KW-0503">Monooxygenase</keyword>
<protein>
    <submittedName>
        <fullName evidence="2">Heme-degrading monooxygenase HmoA</fullName>
    </submittedName>
</protein>
<accession>A0ABU1V5G5</accession>